<sequence>MPSHQNVFECEYCDKRFRCKEITEKHETQHSASRTFSCKFCQKTFAYKSSWKSHSRLHTGEELFSCKVCGKNCTKASNLKVHMTTHSGERPFSCTLCPKKFSTKSYLDGHLRMHTGEKRFGCDYCGRRFVMKNVLLAHTRIHTGEYPFSCKICGIGSVSQSHLGAHMKIHASDKSFPCRVCERKFRTHNGLMRHEVTHTGDKSFLCDYCGKGFGTKNVLKSHIQRHMSDWRVSCKICGKGFISKGSLKQHMRSHLNRKPFSCDVCNKRYLTKELLTNHLEKWDNKKTCSCDICKKKFHRAYSLVNHMRTHTGEMPFSCTICNKKFRFQGGLCRHMKKTHKDGKPFLCQHCDREFYHKHKLTEHVKMHMIAEESCYKVHNDKNLAGIEGLKQIPSPCIRKLSLNEQVSDALKRKLKITLIRCEAPMDQKKSKKEGIASGMKSSSSSTHELRMKSAPEHENVSNESTVEDDVECRETQRPHHPEQKIENVPVNFLTTQLQQDSTSPVFPGYQSEDLVPKTEDVNDNDALKQKLRIVLIRCEAVPITKKKSDKTSVPGINSPSSSTSGSIAETEDLQTVDSVNLAEPKHEHLIIEDETVLEYDTMHEGLDQPQSPFEKSPTCLLTKQYLGTPISIDLPEDPKHEHVDIDEEITVDDDVEYEEAHQEPLQSEQKIDNASGNFLTTQLFQASISPPCPVHGWKNLARKAEKALIRDATKTSCALVLDDSKFHKQLEPLKKYEPLNIEFESILEKSPKFLKPEPVKEEIEDFI</sequence>
<gene>
    <name evidence="1" type="ORF">QAD02_018026</name>
</gene>
<organism evidence="1 2">
    <name type="scientific">Eretmocerus hayati</name>
    <dbReference type="NCBI Taxonomy" id="131215"/>
    <lineage>
        <taxon>Eukaryota</taxon>
        <taxon>Metazoa</taxon>
        <taxon>Ecdysozoa</taxon>
        <taxon>Arthropoda</taxon>
        <taxon>Hexapoda</taxon>
        <taxon>Insecta</taxon>
        <taxon>Pterygota</taxon>
        <taxon>Neoptera</taxon>
        <taxon>Endopterygota</taxon>
        <taxon>Hymenoptera</taxon>
        <taxon>Apocrita</taxon>
        <taxon>Proctotrupomorpha</taxon>
        <taxon>Chalcidoidea</taxon>
        <taxon>Aphelinidae</taxon>
        <taxon>Aphelininae</taxon>
        <taxon>Eretmocerus</taxon>
    </lineage>
</organism>
<keyword evidence="2" id="KW-1185">Reference proteome</keyword>
<dbReference type="EMBL" id="CM056741">
    <property type="protein sequence ID" value="KAJ8682234.1"/>
    <property type="molecule type" value="Genomic_DNA"/>
</dbReference>
<dbReference type="Proteomes" id="UP001239111">
    <property type="component" value="Chromosome 1"/>
</dbReference>
<protein>
    <submittedName>
        <fullName evidence="1">Uncharacterized protein</fullName>
    </submittedName>
</protein>
<name>A0ACC2PI13_9HYME</name>
<evidence type="ECO:0000313" key="2">
    <source>
        <dbReference type="Proteomes" id="UP001239111"/>
    </source>
</evidence>
<accession>A0ACC2PI13</accession>
<proteinExistence type="predicted"/>
<reference evidence="1" key="1">
    <citation type="submission" date="2023-04" db="EMBL/GenBank/DDBJ databases">
        <title>A chromosome-level genome assembly of the parasitoid wasp Eretmocerus hayati.</title>
        <authorList>
            <person name="Zhong Y."/>
            <person name="Liu S."/>
            <person name="Liu Y."/>
        </authorList>
    </citation>
    <scope>NUCLEOTIDE SEQUENCE</scope>
    <source>
        <strain evidence="1">ZJU_SS_LIU_2023</strain>
    </source>
</reference>
<comment type="caution">
    <text evidence="1">The sequence shown here is derived from an EMBL/GenBank/DDBJ whole genome shotgun (WGS) entry which is preliminary data.</text>
</comment>
<evidence type="ECO:0000313" key="1">
    <source>
        <dbReference type="EMBL" id="KAJ8682234.1"/>
    </source>
</evidence>